<protein>
    <submittedName>
        <fullName evidence="1">Uncharacterized protein</fullName>
    </submittedName>
</protein>
<evidence type="ECO:0000313" key="2">
    <source>
        <dbReference type="Proteomes" id="UP000587070"/>
    </source>
</evidence>
<dbReference type="AlphaFoldDB" id="A0A840G998"/>
<gene>
    <name evidence="1" type="ORF">GGD90_001629</name>
</gene>
<evidence type="ECO:0000313" key="1">
    <source>
        <dbReference type="EMBL" id="MBB4247258.1"/>
    </source>
</evidence>
<reference evidence="1 2" key="1">
    <citation type="submission" date="2020-08" db="EMBL/GenBank/DDBJ databases">
        <title>Genome sequencing of Purple Non-Sulfur Bacteria from various extreme environments.</title>
        <authorList>
            <person name="Mayer M."/>
        </authorList>
    </citation>
    <scope>NUCLEOTIDE SEQUENCE [LARGE SCALE GENOMIC DNA]</scope>
    <source>
        <strain evidence="1 2">2761</strain>
    </source>
</reference>
<accession>A0A840G998</accession>
<keyword evidence="2" id="KW-1185">Reference proteome</keyword>
<dbReference type="EMBL" id="JACIGE010000005">
    <property type="protein sequence ID" value="MBB4247258.1"/>
    <property type="molecule type" value="Genomic_DNA"/>
</dbReference>
<organism evidence="1 2">
    <name type="scientific">Rhodocyclus tenuis</name>
    <name type="common">Rhodospirillum tenue</name>
    <dbReference type="NCBI Taxonomy" id="1066"/>
    <lineage>
        <taxon>Bacteria</taxon>
        <taxon>Pseudomonadati</taxon>
        <taxon>Pseudomonadota</taxon>
        <taxon>Betaproteobacteria</taxon>
        <taxon>Rhodocyclales</taxon>
        <taxon>Rhodocyclaceae</taxon>
        <taxon>Rhodocyclus</taxon>
    </lineage>
</organism>
<dbReference type="RefSeq" id="WP_153116033.1">
    <property type="nucleotide sequence ID" value="NZ_JACIGE010000005.1"/>
</dbReference>
<proteinExistence type="predicted"/>
<sequence>MPDYEVTVSSLFQVNVAKSIRDRLGQWLRDVATRIDGRHSLEISIVTAPPISHEDEVAIIHHGLKAMSWAVTDSAQNAATESILQIVSKAGD</sequence>
<comment type="caution">
    <text evidence="1">The sequence shown here is derived from an EMBL/GenBank/DDBJ whole genome shotgun (WGS) entry which is preliminary data.</text>
</comment>
<name>A0A840G998_RHOTE</name>
<dbReference type="Proteomes" id="UP000587070">
    <property type="component" value="Unassembled WGS sequence"/>
</dbReference>